<dbReference type="AlphaFoldDB" id="A0A3E0VGZ5"/>
<dbReference type="GO" id="GO:0016757">
    <property type="term" value="F:glycosyltransferase activity"/>
    <property type="evidence" value="ECO:0007669"/>
    <property type="project" value="UniProtKB-KW"/>
</dbReference>
<keyword evidence="5" id="KW-0472">Membrane</keyword>
<dbReference type="Proteomes" id="UP000256486">
    <property type="component" value="Unassembled WGS sequence"/>
</dbReference>
<organism evidence="11 12">
    <name type="scientific">Subtercola boreus</name>
    <dbReference type="NCBI Taxonomy" id="120213"/>
    <lineage>
        <taxon>Bacteria</taxon>
        <taxon>Bacillati</taxon>
        <taxon>Actinomycetota</taxon>
        <taxon>Actinomycetes</taxon>
        <taxon>Micrococcales</taxon>
        <taxon>Microbacteriaceae</taxon>
        <taxon>Subtercola</taxon>
    </lineage>
</organism>
<evidence type="ECO:0000256" key="6">
    <source>
        <dbReference type="ARBA" id="ARBA00037281"/>
    </source>
</evidence>
<dbReference type="EMBL" id="NBWZ01000001">
    <property type="protein sequence ID" value="RFA09192.1"/>
    <property type="molecule type" value="Genomic_DNA"/>
</dbReference>
<evidence type="ECO:0000259" key="10">
    <source>
        <dbReference type="Pfam" id="PF00535"/>
    </source>
</evidence>
<evidence type="ECO:0000256" key="2">
    <source>
        <dbReference type="ARBA" id="ARBA00022475"/>
    </source>
</evidence>
<comment type="subcellular location">
    <subcellularLocation>
        <location evidence="1">Cell membrane</location>
    </subcellularLocation>
</comment>
<feature type="domain" description="Glycosyltransferase 2-like" evidence="10">
    <location>
        <begin position="24"/>
        <end position="150"/>
    </location>
</feature>
<evidence type="ECO:0000256" key="7">
    <source>
        <dbReference type="ARBA" id="ARBA00037904"/>
    </source>
</evidence>
<evidence type="ECO:0000256" key="5">
    <source>
        <dbReference type="ARBA" id="ARBA00023136"/>
    </source>
</evidence>
<dbReference type="GO" id="GO:0005886">
    <property type="term" value="C:plasma membrane"/>
    <property type="evidence" value="ECO:0007669"/>
    <property type="project" value="UniProtKB-SubCell"/>
</dbReference>
<gene>
    <name evidence="11" type="ORF">B7R54_08105</name>
</gene>
<dbReference type="InterPro" id="IPR001173">
    <property type="entry name" value="Glyco_trans_2-like"/>
</dbReference>
<sequence>MPGCCGCRSVGRVPYPVNPQTGVSVVVPVRNDAFALARCLEALSRQSRLPDEIIVVDNGSTDDGPDGGGAHDLRAVAARWGARLLHEPEPGILAASTTGYDAARFSVIARLDADTLPPPEWIASGLAVLSARPEIAAVTGPATFYDGPRHGAGVWARAYVGAYIGSIRLAIGMTPLFGSTFFLRTTAWHAVASVTHRWGTSLHDDLDLSIHLAPAHRVIYDRSVTVGISFRPFVQWRSLGYRFHRGFMTLALHWPGDSALLRWRRRLGRRARLLTGAGRPTLGG</sequence>
<evidence type="ECO:0000256" key="3">
    <source>
        <dbReference type="ARBA" id="ARBA00022676"/>
    </source>
</evidence>
<comment type="caution">
    <text evidence="11">The sequence shown here is derived from an EMBL/GenBank/DDBJ whole genome shotgun (WGS) entry which is preliminary data.</text>
</comment>
<dbReference type="CDD" id="cd00761">
    <property type="entry name" value="Glyco_tranf_GTA_type"/>
    <property type="match status" value="1"/>
</dbReference>
<dbReference type="InterPro" id="IPR029044">
    <property type="entry name" value="Nucleotide-diphossugar_trans"/>
</dbReference>
<evidence type="ECO:0000313" key="11">
    <source>
        <dbReference type="EMBL" id="RFA09192.1"/>
    </source>
</evidence>
<evidence type="ECO:0000256" key="4">
    <source>
        <dbReference type="ARBA" id="ARBA00022679"/>
    </source>
</evidence>
<keyword evidence="3" id="KW-0328">Glycosyltransferase</keyword>
<keyword evidence="2" id="KW-1003">Cell membrane</keyword>
<proteinExistence type="inferred from homology"/>
<reference evidence="11 12" key="1">
    <citation type="submission" date="2017-04" db="EMBL/GenBank/DDBJ databases">
        <title>Comparative genome analysis of Subtercola boreus.</title>
        <authorList>
            <person name="Cho Y.-J."/>
            <person name="Cho A."/>
            <person name="Kim O.-S."/>
            <person name="Lee J.-I."/>
        </authorList>
    </citation>
    <scope>NUCLEOTIDE SEQUENCE [LARGE SCALE GENOMIC DNA]</scope>
    <source>
        <strain evidence="11 12">K300</strain>
    </source>
</reference>
<evidence type="ECO:0000256" key="1">
    <source>
        <dbReference type="ARBA" id="ARBA00004236"/>
    </source>
</evidence>
<dbReference type="PANTHER" id="PTHR43646:SF2">
    <property type="entry name" value="GLYCOSYLTRANSFERASE 2-LIKE DOMAIN-CONTAINING PROTEIN"/>
    <property type="match status" value="1"/>
</dbReference>
<comment type="function">
    <text evidence="6">Catalyzes the glycosylation of 4,4'-diaponeurosporenoate, i.e. the esterification of glucose at the C1'' position with the carboxyl group of 4,4'-diaponeurosporenic acid, to form glycosyl-4,4'-diaponeurosporenoate. This is a step in the biosynthesis of staphyloxanthin, an orange pigment present in most staphylococci strains.</text>
</comment>
<comment type="pathway">
    <text evidence="7">Carotenoid biosynthesis; staphyloxanthin biosynthesis; staphyloxanthin from farnesyl diphosphate: step 4/5.</text>
</comment>
<evidence type="ECO:0000256" key="9">
    <source>
        <dbReference type="ARBA" id="ARBA00040345"/>
    </source>
</evidence>
<dbReference type="Pfam" id="PF00535">
    <property type="entry name" value="Glycos_transf_2"/>
    <property type="match status" value="1"/>
</dbReference>
<keyword evidence="12" id="KW-1185">Reference proteome</keyword>
<protein>
    <recommendedName>
        <fullName evidence="9">4,4'-diaponeurosporenoate glycosyltransferase</fullName>
    </recommendedName>
</protein>
<dbReference type="SUPFAM" id="SSF53448">
    <property type="entry name" value="Nucleotide-diphospho-sugar transferases"/>
    <property type="match status" value="1"/>
</dbReference>
<evidence type="ECO:0000256" key="8">
    <source>
        <dbReference type="ARBA" id="ARBA00038120"/>
    </source>
</evidence>
<dbReference type="Gene3D" id="3.90.550.10">
    <property type="entry name" value="Spore Coat Polysaccharide Biosynthesis Protein SpsA, Chain A"/>
    <property type="match status" value="1"/>
</dbReference>
<accession>A0A3E0VGZ5</accession>
<evidence type="ECO:0000313" key="12">
    <source>
        <dbReference type="Proteomes" id="UP000256486"/>
    </source>
</evidence>
<dbReference type="PANTHER" id="PTHR43646">
    <property type="entry name" value="GLYCOSYLTRANSFERASE"/>
    <property type="match status" value="1"/>
</dbReference>
<keyword evidence="4" id="KW-0808">Transferase</keyword>
<comment type="similarity">
    <text evidence="8">Belongs to the glycosyltransferase 2 family. CrtQ subfamily.</text>
</comment>
<name>A0A3E0VGZ5_9MICO</name>